<dbReference type="PANTHER" id="PTHR30537:SF26">
    <property type="entry name" value="GLYCINE CLEAVAGE SYSTEM TRANSCRIPTIONAL ACTIVATOR"/>
    <property type="match status" value="1"/>
</dbReference>
<dbReference type="Proteomes" id="UP000629025">
    <property type="component" value="Unassembled WGS sequence"/>
</dbReference>
<dbReference type="RefSeq" id="WP_188748299.1">
    <property type="nucleotide sequence ID" value="NZ_BMIJ01000004.1"/>
</dbReference>
<keyword evidence="3" id="KW-0238">DNA-binding</keyword>
<dbReference type="InterPro" id="IPR000847">
    <property type="entry name" value="LysR_HTH_N"/>
</dbReference>
<dbReference type="Pfam" id="PF00126">
    <property type="entry name" value="HTH_1"/>
    <property type="match status" value="1"/>
</dbReference>
<dbReference type="SUPFAM" id="SSF46785">
    <property type="entry name" value="Winged helix' DNA-binding domain"/>
    <property type="match status" value="1"/>
</dbReference>
<dbReference type="PROSITE" id="PS50931">
    <property type="entry name" value="HTH_LYSR"/>
    <property type="match status" value="1"/>
</dbReference>
<proteinExistence type="inferred from homology"/>
<protein>
    <submittedName>
        <fullName evidence="6">Transcriptional regulator</fullName>
    </submittedName>
</protein>
<evidence type="ECO:0000256" key="1">
    <source>
        <dbReference type="ARBA" id="ARBA00009437"/>
    </source>
</evidence>
<comment type="caution">
    <text evidence="6">The sequence shown here is derived from an EMBL/GenBank/DDBJ whole genome shotgun (WGS) entry which is preliminary data.</text>
</comment>
<comment type="similarity">
    <text evidence="1">Belongs to the LysR transcriptional regulatory family.</text>
</comment>
<keyword evidence="7" id="KW-1185">Reference proteome</keyword>
<dbReference type="InterPro" id="IPR017786">
    <property type="entry name" value="TF_choline_sulphate-util"/>
</dbReference>
<dbReference type="PANTHER" id="PTHR30537">
    <property type="entry name" value="HTH-TYPE TRANSCRIPTIONAL REGULATOR"/>
    <property type="match status" value="1"/>
</dbReference>
<evidence type="ECO:0000313" key="7">
    <source>
        <dbReference type="Proteomes" id="UP000629025"/>
    </source>
</evidence>
<dbReference type="InterPro" id="IPR058163">
    <property type="entry name" value="LysR-type_TF_proteobact-type"/>
</dbReference>
<dbReference type="CDD" id="cd08432">
    <property type="entry name" value="PBP2_GcdR_TrpI_HvrB_AmpR_like"/>
    <property type="match status" value="1"/>
</dbReference>
<dbReference type="InterPro" id="IPR036388">
    <property type="entry name" value="WH-like_DNA-bd_sf"/>
</dbReference>
<organism evidence="6 7">
    <name type="scientific">Marinobacterium zhoushanense</name>
    <dbReference type="NCBI Taxonomy" id="1679163"/>
    <lineage>
        <taxon>Bacteria</taxon>
        <taxon>Pseudomonadati</taxon>
        <taxon>Pseudomonadota</taxon>
        <taxon>Gammaproteobacteria</taxon>
        <taxon>Oceanospirillales</taxon>
        <taxon>Oceanospirillaceae</taxon>
        <taxon>Marinobacterium</taxon>
    </lineage>
</organism>
<dbReference type="Gene3D" id="1.10.10.10">
    <property type="entry name" value="Winged helix-like DNA-binding domain superfamily/Winged helix DNA-binding domain"/>
    <property type="match status" value="1"/>
</dbReference>
<accession>A0ABQ1KCS0</accession>
<gene>
    <name evidence="6" type="ORF">GCM10011352_22560</name>
</gene>
<evidence type="ECO:0000259" key="5">
    <source>
        <dbReference type="PROSITE" id="PS50931"/>
    </source>
</evidence>
<dbReference type="EMBL" id="BMIJ01000004">
    <property type="protein sequence ID" value="GGB95940.1"/>
    <property type="molecule type" value="Genomic_DNA"/>
</dbReference>
<keyword evidence="2" id="KW-0805">Transcription regulation</keyword>
<evidence type="ECO:0000256" key="2">
    <source>
        <dbReference type="ARBA" id="ARBA00023015"/>
    </source>
</evidence>
<keyword evidence="4" id="KW-0804">Transcription</keyword>
<dbReference type="PRINTS" id="PR00039">
    <property type="entry name" value="HTHLYSR"/>
</dbReference>
<evidence type="ECO:0000256" key="3">
    <source>
        <dbReference type="ARBA" id="ARBA00023125"/>
    </source>
</evidence>
<evidence type="ECO:0000256" key="4">
    <source>
        <dbReference type="ARBA" id="ARBA00023163"/>
    </source>
</evidence>
<reference evidence="7" key="1">
    <citation type="journal article" date="2019" name="Int. J. Syst. Evol. Microbiol.">
        <title>The Global Catalogue of Microorganisms (GCM) 10K type strain sequencing project: providing services to taxonomists for standard genome sequencing and annotation.</title>
        <authorList>
            <consortium name="The Broad Institute Genomics Platform"/>
            <consortium name="The Broad Institute Genome Sequencing Center for Infectious Disease"/>
            <person name="Wu L."/>
            <person name="Ma J."/>
        </authorList>
    </citation>
    <scope>NUCLEOTIDE SEQUENCE [LARGE SCALE GENOMIC DNA]</scope>
    <source>
        <strain evidence="7">CGMCC 1.15341</strain>
    </source>
</reference>
<name>A0ABQ1KCS0_9GAMM</name>
<evidence type="ECO:0000313" key="6">
    <source>
        <dbReference type="EMBL" id="GGB95940.1"/>
    </source>
</evidence>
<sequence length="311" mass="34321">MLFSERLPPVQSLVVFEAAARHLSFTGAARELGTTQSAVSQQVRALETQLELSLFTRVYRGVELTEEGRILKLAVEEGFHRIAAALEQLQFRRQHQRLDVATDFALAAYWLMPRLPSFRALHPEVDVRLVTSQNWTPADAQEVDVAIAFFGQPPWVAGTQLLFAETVFPICSPAFLADLGELQAPDELADVPLLGLRSAQGAGWLDWSRVMASLGAARVPGEPVLTFDNYTLLIQAALSGQGVGLGWGTLVDDLIERGLLVAMHQFTVSTEGGYFLIEPKPHEPVNAKRHFIQWLLDTQQTDDSKGVPLAR</sequence>
<dbReference type="InterPro" id="IPR005119">
    <property type="entry name" value="LysR_subst-bd"/>
</dbReference>
<dbReference type="SUPFAM" id="SSF53850">
    <property type="entry name" value="Periplasmic binding protein-like II"/>
    <property type="match status" value="1"/>
</dbReference>
<feature type="domain" description="HTH lysR-type" evidence="5">
    <location>
        <begin position="8"/>
        <end position="65"/>
    </location>
</feature>
<dbReference type="Gene3D" id="3.40.190.10">
    <property type="entry name" value="Periplasmic binding protein-like II"/>
    <property type="match status" value="2"/>
</dbReference>
<dbReference type="Pfam" id="PF03466">
    <property type="entry name" value="LysR_substrate"/>
    <property type="match status" value="1"/>
</dbReference>
<dbReference type="NCBIfam" id="TIGR03418">
    <property type="entry name" value="chol_sulf_TF"/>
    <property type="match status" value="1"/>
</dbReference>
<dbReference type="InterPro" id="IPR036390">
    <property type="entry name" value="WH_DNA-bd_sf"/>
</dbReference>